<keyword evidence="3" id="KW-1185">Reference proteome</keyword>
<dbReference type="CDD" id="cd05379">
    <property type="entry name" value="CAP_bacterial"/>
    <property type="match status" value="1"/>
</dbReference>
<organism evidence="2 3">
    <name type="scientific">Ottowia flava</name>
    <dbReference type="NCBI Taxonomy" id="2675430"/>
    <lineage>
        <taxon>Bacteria</taxon>
        <taxon>Pseudomonadati</taxon>
        <taxon>Pseudomonadota</taxon>
        <taxon>Betaproteobacteria</taxon>
        <taxon>Burkholderiales</taxon>
        <taxon>Comamonadaceae</taxon>
        <taxon>Ottowia</taxon>
    </lineage>
</organism>
<dbReference type="Proteomes" id="UP001597304">
    <property type="component" value="Unassembled WGS sequence"/>
</dbReference>
<dbReference type="InterPro" id="IPR014044">
    <property type="entry name" value="CAP_dom"/>
</dbReference>
<dbReference type="Pfam" id="PF00188">
    <property type="entry name" value="CAP"/>
    <property type="match status" value="1"/>
</dbReference>
<evidence type="ECO:0000259" key="1">
    <source>
        <dbReference type="Pfam" id="PF00188"/>
    </source>
</evidence>
<dbReference type="PANTHER" id="PTHR31157">
    <property type="entry name" value="SCP DOMAIN-CONTAINING PROTEIN"/>
    <property type="match status" value="1"/>
</dbReference>
<proteinExistence type="predicted"/>
<dbReference type="EMBL" id="JBHUEJ010000024">
    <property type="protein sequence ID" value="MFD1711292.1"/>
    <property type="molecule type" value="Genomic_DNA"/>
</dbReference>
<evidence type="ECO:0000313" key="2">
    <source>
        <dbReference type="EMBL" id="MFD1711292.1"/>
    </source>
</evidence>
<gene>
    <name evidence="2" type="ORF">ACFSF0_11770</name>
</gene>
<dbReference type="PANTHER" id="PTHR31157:SF1">
    <property type="entry name" value="SCP DOMAIN-CONTAINING PROTEIN"/>
    <property type="match status" value="1"/>
</dbReference>
<reference evidence="3" key="1">
    <citation type="journal article" date="2019" name="Int. J. Syst. Evol. Microbiol.">
        <title>The Global Catalogue of Microorganisms (GCM) 10K type strain sequencing project: providing services to taxonomists for standard genome sequencing and annotation.</title>
        <authorList>
            <consortium name="The Broad Institute Genomics Platform"/>
            <consortium name="The Broad Institute Genome Sequencing Center for Infectious Disease"/>
            <person name="Wu L."/>
            <person name="Ma J."/>
        </authorList>
    </citation>
    <scope>NUCLEOTIDE SEQUENCE [LARGE SCALE GENOMIC DNA]</scope>
    <source>
        <strain evidence="3">LMG 29247</strain>
    </source>
</reference>
<evidence type="ECO:0000313" key="3">
    <source>
        <dbReference type="Proteomes" id="UP001597304"/>
    </source>
</evidence>
<comment type="caution">
    <text evidence="2">The sequence shown here is derived from an EMBL/GenBank/DDBJ whole genome shotgun (WGS) entry which is preliminary data.</text>
</comment>
<dbReference type="Gene3D" id="3.40.33.10">
    <property type="entry name" value="CAP"/>
    <property type="match status" value="1"/>
</dbReference>
<dbReference type="SUPFAM" id="SSF55797">
    <property type="entry name" value="PR-1-like"/>
    <property type="match status" value="1"/>
</dbReference>
<feature type="domain" description="SCP" evidence="1">
    <location>
        <begin position="5"/>
        <end position="133"/>
    </location>
</feature>
<dbReference type="RefSeq" id="WP_187265728.1">
    <property type="nucleotide sequence ID" value="NZ_JBHUEJ010000024.1"/>
</dbReference>
<protein>
    <submittedName>
        <fullName evidence="2">CAP domain-containing protein</fullName>
    </submittedName>
</protein>
<name>A0ABW4KTW2_9BURK</name>
<accession>A0ABW4KTW2</accession>
<dbReference type="InterPro" id="IPR035940">
    <property type="entry name" value="CAP_sf"/>
</dbReference>
<sequence>MNELLALINQFRSQPQLCSGRSLSAAPPFAWNGALANAAARHSGDMAVNNFFSHTGSDGSNPGARIAAAGYSFSSWAENIAAGSSDARGTFDQWRTSTSGHCDAMMSAAWTQIGASCVARRGTTYGYYWTLDFGKPR</sequence>